<feature type="domain" description="Retrovirus-related Pol polyprotein from transposon TNT 1-94-like beta-barrel" evidence="1">
    <location>
        <begin position="183"/>
        <end position="234"/>
    </location>
</feature>
<gene>
    <name evidence="2" type="ORF">SHERM_21413</name>
</gene>
<dbReference type="Proteomes" id="UP001153555">
    <property type="component" value="Unassembled WGS sequence"/>
</dbReference>
<evidence type="ECO:0000313" key="2">
    <source>
        <dbReference type="EMBL" id="CAA0824470.1"/>
    </source>
</evidence>
<organism evidence="2 3">
    <name type="scientific">Striga hermonthica</name>
    <name type="common">Purple witchweed</name>
    <name type="synonym">Buchnera hermonthica</name>
    <dbReference type="NCBI Taxonomy" id="68872"/>
    <lineage>
        <taxon>Eukaryota</taxon>
        <taxon>Viridiplantae</taxon>
        <taxon>Streptophyta</taxon>
        <taxon>Embryophyta</taxon>
        <taxon>Tracheophyta</taxon>
        <taxon>Spermatophyta</taxon>
        <taxon>Magnoliopsida</taxon>
        <taxon>eudicotyledons</taxon>
        <taxon>Gunneridae</taxon>
        <taxon>Pentapetalae</taxon>
        <taxon>asterids</taxon>
        <taxon>lamiids</taxon>
        <taxon>Lamiales</taxon>
        <taxon>Orobanchaceae</taxon>
        <taxon>Buchnereae</taxon>
        <taxon>Striga</taxon>
    </lineage>
</organism>
<reference evidence="2" key="1">
    <citation type="submission" date="2019-12" db="EMBL/GenBank/DDBJ databases">
        <authorList>
            <person name="Scholes J."/>
        </authorList>
    </citation>
    <scope>NUCLEOTIDE SEQUENCE</scope>
</reference>
<keyword evidence="3" id="KW-1185">Reference proteome</keyword>
<sequence length="291" mass="32833">HNEDNENMKIQSKFEALYLEKRREKRLSECISREIGKSRAPVDGKCTQRLESMVYDKKSSKILTGSSVGLGNEYDSVMVNVTFRLEPILMNFNRDGRFGKGEIGRGRCGGNRVICQIFNVANHIADKCWYMNDSSYPTSTANQSSQQGYMQRDPNLNLAQFRSNNTCDNELANLNMGSEYSGSNRLQMGNGGEISINHIGNSFLKSPQNSKTFLLRNLLHVPSITKNLLSVSSFSLTTMYSLNPSYCLVKDQTTKDILLKGNVRDGLYHFSLQRTKVFGDHQKAPQSLNQQ</sequence>
<feature type="non-terminal residue" evidence="2">
    <location>
        <position position="1"/>
    </location>
</feature>
<proteinExistence type="predicted"/>
<dbReference type="EMBL" id="CACSLK010024742">
    <property type="protein sequence ID" value="CAA0824470.1"/>
    <property type="molecule type" value="Genomic_DNA"/>
</dbReference>
<dbReference type="InterPro" id="IPR054722">
    <property type="entry name" value="PolX-like_BBD"/>
</dbReference>
<dbReference type="AlphaFoldDB" id="A0A9N7N1Q5"/>
<evidence type="ECO:0000259" key="1">
    <source>
        <dbReference type="Pfam" id="PF22936"/>
    </source>
</evidence>
<name>A0A9N7N1Q5_STRHE</name>
<evidence type="ECO:0000313" key="3">
    <source>
        <dbReference type="Proteomes" id="UP001153555"/>
    </source>
</evidence>
<dbReference type="OrthoDB" id="914038at2759"/>
<feature type="non-terminal residue" evidence="2">
    <location>
        <position position="291"/>
    </location>
</feature>
<dbReference type="Pfam" id="PF22936">
    <property type="entry name" value="Pol_BBD"/>
    <property type="match status" value="1"/>
</dbReference>
<comment type="caution">
    <text evidence="2">The sequence shown here is derived from an EMBL/GenBank/DDBJ whole genome shotgun (WGS) entry which is preliminary data.</text>
</comment>
<protein>
    <recommendedName>
        <fullName evidence="1">Retrovirus-related Pol polyprotein from transposon TNT 1-94-like beta-barrel domain-containing protein</fullName>
    </recommendedName>
</protein>
<accession>A0A9N7N1Q5</accession>